<comment type="caution">
    <text evidence="1">The sequence shown here is derived from an EMBL/GenBank/DDBJ whole genome shotgun (WGS) entry which is preliminary data.</text>
</comment>
<reference evidence="1 2" key="1">
    <citation type="submission" date="2007-01" db="EMBL/GenBank/DDBJ databases">
        <authorList>
            <person name="Haygood M."/>
            <person name="Podell S."/>
            <person name="Anderson C."/>
            <person name="Hopkinson B."/>
            <person name="Roe K."/>
            <person name="Barbeau K."/>
            <person name="Gaasterland T."/>
            <person name="Ferriera S."/>
            <person name="Johnson J."/>
            <person name="Kravitz S."/>
            <person name="Beeson K."/>
            <person name="Sutton G."/>
            <person name="Rogers Y.-H."/>
            <person name="Friedman R."/>
            <person name="Frazier M."/>
            <person name="Venter J.C."/>
        </authorList>
    </citation>
    <scope>NUCLEOTIDE SEQUENCE [LARGE SCALE GENOMIC DNA]</scope>
    <source>
        <strain evidence="1 2">ATCC 23134</strain>
    </source>
</reference>
<dbReference type="Proteomes" id="UP000004095">
    <property type="component" value="Unassembled WGS sequence"/>
</dbReference>
<sequence>MGLLISDVDTPKIIVNQQAQSVKNTKPLFAQLLEKKKVAKHK</sequence>
<gene>
    <name evidence="1" type="ORF">M23134_04886</name>
</gene>
<evidence type="ECO:0000313" key="2">
    <source>
        <dbReference type="Proteomes" id="UP000004095"/>
    </source>
</evidence>
<dbReference type="AlphaFoldDB" id="A1ZV56"/>
<keyword evidence="2" id="KW-1185">Reference proteome</keyword>
<organism evidence="1 2">
    <name type="scientific">Microscilla marina ATCC 23134</name>
    <dbReference type="NCBI Taxonomy" id="313606"/>
    <lineage>
        <taxon>Bacteria</taxon>
        <taxon>Pseudomonadati</taxon>
        <taxon>Bacteroidota</taxon>
        <taxon>Cytophagia</taxon>
        <taxon>Cytophagales</taxon>
        <taxon>Microscillaceae</taxon>
        <taxon>Microscilla</taxon>
    </lineage>
</organism>
<proteinExistence type="predicted"/>
<dbReference type="RefSeq" id="WP_002702241.1">
    <property type="nucleotide sequence ID" value="NZ_AAWS01000044.1"/>
</dbReference>
<dbReference type="EMBL" id="AAWS01000044">
    <property type="protein sequence ID" value="EAY25712.1"/>
    <property type="molecule type" value="Genomic_DNA"/>
</dbReference>
<evidence type="ECO:0000313" key="1">
    <source>
        <dbReference type="EMBL" id="EAY25712.1"/>
    </source>
</evidence>
<name>A1ZV56_MICM2</name>
<accession>A1ZV56</accession>
<protein>
    <submittedName>
        <fullName evidence="1">Uncharacterized protein</fullName>
    </submittedName>
</protein>